<dbReference type="OrthoDB" id="7064268at2"/>
<evidence type="ECO:0000313" key="2">
    <source>
        <dbReference type="EMBL" id="OBK22501.1"/>
    </source>
</evidence>
<comment type="caution">
    <text evidence="2">The sequence shown here is derived from an EMBL/GenBank/DDBJ whole genome shotgun (WGS) entry which is preliminary data.</text>
</comment>
<dbReference type="Pfam" id="PF12680">
    <property type="entry name" value="SnoaL_2"/>
    <property type="match status" value="1"/>
</dbReference>
<gene>
    <name evidence="2" type="ORF">A5635_21520</name>
</gene>
<dbReference type="AlphaFoldDB" id="A0A1A3UJD1"/>
<proteinExistence type="predicted"/>
<reference evidence="2 3" key="1">
    <citation type="submission" date="2016-06" db="EMBL/GenBank/DDBJ databases">
        <authorList>
            <person name="Kjaerup R.B."/>
            <person name="Dalgaard T.S."/>
            <person name="Juul-Madsen H.R."/>
        </authorList>
    </citation>
    <scope>NUCLEOTIDE SEQUENCE [LARGE SCALE GENOMIC DNA]</scope>
    <source>
        <strain evidence="2 3">1245335.1</strain>
    </source>
</reference>
<dbReference type="Gene3D" id="3.10.450.50">
    <property type="match status" value="1"/>
</dbReference>
<dbReference type="InterPro" id="IPR032710">
    <property type="entry name" value="NTF2-like_dom_sf"/>
</dbReference>
<dbReference type="InterPro" id="IPR037401">
    <property type="entry name" value="SnoaL-like"/>
</dbReference>
<dbReference type="Proteomes" id="UP000093819">
    <property type="component" value="Unassembled WGS sequence"/>
</dbReference>
<protein>
    <recommendedName>
        <fullName evidence="1">SnoaL-like domain-containing protein</fullName>
    </recommendedName>
</protein>
<dbReference type="RefSeq" id="WP_065035501.1">
    <property type="nucleotide sequence ID" value="NZ_LZLR01000093.1"/>
</dbReference>
<evidence type="ECO:0000259" key="1">
    <source>
        <dbReference type="Pfam" id="PF12680"/>
    </source>
</evidence>
<sequence length="123" mass="13464">MATSERVIELLRRNVRDVFGEADPARRRAAVEELYTDDAVLYVPDDVLVGHDAVDGFAGALRASHPDFVYTHRGEPQALHNGGIFAWGSGPEGEPPAYTGLDVIVVRDDKIAVLYVYLNPTLS</sequence>
<feature type="domain" description="SnoaL-like" evidence="1">
    <location>
        <begin position="25"/>
        <end position="112"/>
    </location>
</feature>
<dbReference type="EMBL" id="LZLR01000093">
    <property type="protein sequence ID" value="OBK22501.1"/>
    <property type="molecule type" value="Genomic_DNA"/>
</dbReference>
<evidence type="ECO:0000313" key="3">
    <source>
        <dbReference type="Proteomes" id="UP000093819"/>
    </source>
</evidence>
<organism evidence="2 3">
    <name type="scientific">Mycobacterium asiaticum</name>
    <dbReference type="NCBI Taxonomy" id="1790"/>
    <lineage>
        <taxon>Bacteria</taxon>
        <taxon>Bacillati</taxon>
        <taxon>Actinomycetota</taxon>
        <taxon>Actinomycetes</taxon>
        <taxon>Mycobacteriales</taxon>
        <taxon>Mycobacteriaceae</taxon>
        <taxon>Mycobacterium</taxon>
    </lineage>
</organism>
<accession>A0A1A3UJD1</accession>
<name>A0A1A3UJD1_MYCAS</name>
<dbReference type="SUPFAM" id="SSF54427">
    <property type="entry name" value="NTF2-like"/>
    <property type="match status" value="1"/>
</dbReference>